<keyword evidence="2" id="KW-0677">Repeat</keyword>
<dbReference type="SUPFAM" id="SSF50965">
    <property type="entry name" value="Galactose oxidase, central domain"/>
    <property type="match status" value="1"/>
</dbReference>
<keyword evidence="6" id="KW-1185">Reference proteome</keyword>
<dbReference type="PANTHER" id="PTHR24412">
    <property type="entry name" value="KELCH PROTEIN"/>
    <property type="match status" value="1"/>
</dbReference>
<dbReference type="EMBL" id="CP095049">
    <property type="protein sequence ID" value="UOQ53617.1"/>
    <property type="molecule type" value="Genomic_DNA"/>
</dbReference>
<organism evidence="5 6">
    <name type="scientific">Hymenobacter cellulosivorans</name>
    <dbReference type="NCBI Taxonomy" id="2932249"/>
    <lineage>
        <taxon>Bacteria</taxon>
        <taxon>Pseudomonadati</taxon>
        <taxon>Bacteroidota</taxon>
        <taxon>Cytophagia</taxon>
        <taxon>Cytophagales</taxon>
        <taxon>Hymenobacteraceae</taxon>
        <taxon>Hymenobacter</taxon>
    </lineage>
</organism>
<dbReference type="Gene3D" id="2.120.10.80">
    <property type="entry name" value="Kelch-type beta propeller"/>
    <property type="match status" value="2"/>
</dbReference>
<feature type="domain" description="Secretion system C-terminal sorting" evidence="4">
    <location>
        <begin position="896"/>
        <end position="974"/>
    </location>
</feature>
<dbReference type="Pfam" id="PF18962">
    <property type="entry name" value="Por_Secre_tail"/>
    <property type="match status" value="1"/>
</dbReference>
<evidence type="ECO:0000259" key="4">
    <source>
        <dbReference type="Pfam" id="PF18962"/>
    </source>
</evidence>
<dbReference type="SMART" id="SM00612">
    <property type="entry name" value="Kelch"/>
    <property type="match status" value="2"/>
</dbReference>
<feature type="chain" id="PRO_5047233169" evidence="3">
    <location>
        <begin position="24"/>
        <end position="975"/>
    </location>
</feature>
<dbReference type="NCBIfam" id="TIGR04183">
    <property type="entry name" value="Por_Secre_tail"/>
    <property type="match status" value="1"/>
</dbReference>
<dbReference type="InterPro" id="IPR015915">
    <property type="entry name" value="Kelch-typ_b-propeller"/>
</dbReference>
<dbReference type="Proteomes" id="UP000831785">
    <property type="component" value="Chromosome"/>
</dbReference>
<evidence type="ECO:0000256" key="3">
    <source>
        <dbReference type="SAM" id="SignalP"/>
    </source>
</evidence>
<dbReference type="InterPro" id="IPR011043">
    <property type="entry name" value="Gal_Oxase/kelch_b-propeller"/>
</dbReference>
<reference evidence="5 6" key="1">
    <citation type="submission" date="2022-04" db="EMBL/GenBank/DDBJ databases">
        <title>Hymenobacter sp. isolated from the air.</title>
        <authorList>
            <person name="Won M."/>
            <person name="Lee C.-M."/>
            <person name="Woen H.-Y."/>
            <person name="Kwon S.-W."/>
        </authorList>
    </citation>
    <scope>NUCLEOTIDE SEQUENCE [LARGE SCALE GENOMIC DNA]</scope>
    <source>
        <strain evidence="6">5116 S-27</strain>
    </source>
</reference>
<evidence type="ECO:0000313" key="6">
    <source>
        <dbReference type="Proteomes" id="UP000831785"/>
    </source>
</evidence>
<dbReference type="PANTHER" id="PTHR24412:SF489">
    <property type="entry name" value="RING FINGER DOMAIN AND KELCH REPEAT-CONTAINING PROTEIN DDB_G0271372"/>
    <property type="match status" value="1"/>
</dbReference>
<dbReference type="InterPro" id="IPR026444">
    <property type="entry name" value="Secre_tail"/>
</dbReference>
<sequence>MRLFLPAAALAVVAGSLRAPAQAQQRVTLPANTIGSGPVTAARTSALSAWTEVAKMPTQQYYGGVVQLNGKIYVFGGFTPTVGITKRMQVYDIATNTWSLGAEMPFRLADLGGFAKDGLIHSVGGAVLDIIRPEPSTSLVYNPATNAWATSSLRSLPPYKEAHPYLREWLTPDGKLYVNTPELGTFDVLDLGTNTWRYDDVPLPPRLGDPRDRDALSTSYVFDANGLLHAFGGGVATTKRYFFLLARTRHAVYNTATKTWTTAAPLPTGRLEASAILGPDGNLYVIGGGDRSSDPTGSVYIYNPTTDSWSTGPSLPTAAAYPALVTHGNDIYVLTSDNFTYKATITVPGITWTGAASTSWTDAGNWSGGVAPTATDDVTIPAGLSRYPNISTTAPTAHTVTVASGAQLTLADGGTLSLTGNLINNGSFSATGSGTLAFTGATAQVLGGTAPTTLTTLRVGPAGATLAGPVTVQRQLTLQGNLTTTGQSLVLASSSTGTALVVNRGGVVTGPATVQRYIEATDYAGAGYRHFSPALSGARVADLTVSGSGAVPLVVNAAYNLAAEPSLVTPFPTVFAYAQSRVSTDFGTGWMSPAAASALLPPGQGLTIQQQAGTTLALTGPTLTTGTVSVQGLSRGSGAEAGWQLLGNPYPSPVDWSRVSTSNLEAAAYVYRATGPYAGGYTAYVNGIGRSVLAQGQAFFVRVNSVGAVGSATFTNAARDTSYTNPGYARPARPETRPLVQLLLQRAGSTTSAASQDEFYVYEQAGATAGFDGAFDAVKVQLNGGTQPSLYQVVGTQAVAIQGLPAGTGARSLQLGVNAPEAGSYVFSAAQLLNLPTGEPVWLEDKLSNTWHDLRQGSYAVNLSQGLSTTRFVLHLHQGAVLGSQKATSWKGELQLYPNPASNSAAVTVVASGVPGSSAELVLLNVVGQIVRQQPLAVTGKEVRGTVALSGLAPGIYSVQVRSLNGVLTQKLFVQ</sequence>
<proteinExistence type="predicted"/>
<dbReference type="InterPro" id="IPR006652">
    <property type="entry name" value="Kelch_1"/>
</dbReference>
<protein>
    <submittedName>
        <fullName evidence="5">T9SS type A sorting domain-containing protein</fullName>
    </submittedName>
</protein>
<name>A0ABY4FAB5_9BACT</name>
<keyword evidence="3" id="KW-0732">Signal</keyword>
<gene>
    <name evidence="5" type="ORF">MUN80_02400</name>
</gene>
<feature type="signal peptide" evidence="3">
    <location>
        <begin position="1"/>
        <end position="23"/>
    </location>
</feature>
<keyword evidence="1" id="KW-0880">Kelch repeat</keyword>
<dbReference type="RefSeq" id="WP_244719141.1">
    <property type="nucleotide sequence ID" value="NZ_CP095049.1"/>
</dbReference>
<evidence type="ECO:0000256" key="1">
    <source>
        <dbReference type="ARBA" id="ARBA00022441"/>
    </source>
</evidence>
<evidence type="ECO:0000313" key="5">
    <source>
        <dbReference type="EMBL" id="UOQ53617.1"/>
    </source>
</evidence>
<dbReference type="Pfam" id="PF01344">
    <property type="entry name" value="Kelch_1"/>
    <property type="match status" value="2"/>
</dbReference>
<accession>A0ABY4FAB5</accession>
<evidence type="ECO:0000256" key="2">
    <source>
        <dbReference type="ARBA" id="ARBA00022737"/>
    </source>
</evidence>